<comment type="caution">
    <text evidence="4">The sequence shown here is derived from an EMBL/GenBank/DDBJ whole genome shotgun (WGS) entry which is preliminary data.</text>
</comment>
<evidence type="ECO:0000313" key="4">
    <source>
        <dbReference type="EMBL" id="OAN31755.1"/>
    </source>
</evidence>
<organism evidence="4 5">
    <name type="scientific">Pseudomonas oryzihabitans</name>
    <dbReference type="NCBI Taxonomy" id="47885"/>
    <lineage>
        <taxon>Bacteria</taxon>
        <taxon>Pseudomonadati</taxon>
        <taxon>Pseudomonadota</taxon>
        <taxon>Gammaproteobacteria</taxon>
        <taxon>Pseudomonadales</taxon>
        <taxon>Pseudomonadaceae</taxon>
        <taxon>Pseudomonas</taxon>
    </lineage>
</organism>
<dbReference type="InterPro" id="IPR013766">
    <property type="entry name" value="Thioredoxin_domain"/>
</dbReference>
<name>A0A178LM54_9PSED</name>
<dbReference type="EMBL" id="LWCR01000003">
    <property type="protein sequence ID" value="OAN31755.1"/>
    <property type="molecule type" value="Genomic_DNA"/>
</dbReference>
<dbReference type="PANTHER" id="PTHR13887:SF56">
    <property type="entry name" value="THIOREDOXIN-LIKE REDUCTASE RV2466C"/>
    <property type="match status" value="1"/>
</dbReference>
<evidence type="ECO:0000256" key="2">
    <source>
        <dbReference type="SAM" id="MobiDB-lite"/>
    </source>
</evidence>
<dbReference type="AlphaFoldDB" id="A0A178LM54"/>
<dbReference type="RefSeq" id="WP_064306965.1">
    <property type="nucleotide sequence ID" value="NZ_LWCR01000003.1"/>
</dbReference>
<evidence type="ECO:0000259" key="3">
    <source>
        <dbReference type="PROSITE" id="PS51352"/>
    </source>
</evidence>
<proteinExistence type="inferred from homology"/>
<gene>
    <name evidence="4" type="ORF">A4V15_11885</name>
</gene>
<dbReference type="InterPro" id="IPR036249">
    <property type="entry name" value="Thioredoxin-like_sf"/>
</dbReference>
<dbReference type="OrthoDB" id="9780340at2"/>
<dbReference type="Gene3D" id="3.40.30.10">
    <property type="entry name" value="Glutaredoxin"/>
    <property type="match status" value="1"/>
</dbReference>
<sequence>MSSRLPIILSCVAITLAIAAAVFCGRAIRDQQHLVNQLNDQVAKIQPYAFSRTELDSLLSRRREESAPAPTPVPTAPAVPSKSQSVPITGDRRYGDATAQFSLIEYSDFECPYCKQYFAVPKAVVDSSRGNAAVVFKHVPIHGEASRREAFAAECAAAQGGNDAFYRMAGAIFSSTAGNGTGTEKPLAVIASSIGLDGAALSRCIDNQEPLQKVKADFREAVELGIKETPTTIVRHNPSNRQVVLSGAKGPEDILRAMAKLVQGNGAAQ</sequence>
<dbReference type="PROSITE" id="PS51352">
    <property type="entry name" value="THIOREDOXIN_2"/>
    <property type="match status" value="1"/>
</dbReference>
<feature type="region of interest" description="Disordered" evidence="2">
    <location>
        <begin position="62"/>
        <end position="91"/>
    </location>
</feature>
<accession>A0A178LM54</accession>
<evidence type="ECO:0000313" key="5">
    <source>
        <dbReference type="Proteomes" id="UP000078356"/>
    </source>
</evidence>
<dbReference type="PANTHER" id="PTHR13887">
    <property type="entry name" value="GLUTATHIONE S-TRANSFERASE KAPPA"/>
    <property type="match status" value="1"/>
</dbReference>
<dbReference type="Pfam" id="PF13462">
    <property type="entry name" value="Thioredoxin_4"/>
    <property type="match status" value="1"/>
</dbReference>
<dbReference type="Proteomes" id="UP000078356">
    <property type="component" value="Unassembled WGS sequence"/>
</dbReference>
<reference evidence="4 5" key="1">
    <citation type="submission" date="2016-04" db="EMBL/GenBank/DDBJ databases">
        <title>Draft Genome Sequences of Staphylococcus capitis Strain H36, S. capitis Strain H65, S. cohnii Strain H62, S. hominis Strain H69, Mycobacterium iranicum Strain H39, Plantibacter sp. Strain H53, Pseudomonas oryzihabitans Strain H72, and Microbacterium sp. Strain H83, isolated from residential settings.</title>
        <authorList>
            <person name="Lymperopoulou D."/>
            <person name="Adams R.I."/>
            <person name="Lindow S."/>
            <person name="Coil D.A."/>
            <person name="Jospin G."/>
            <person name="Eisen J.A."/>
        </authorList>
    </citation>
    <scope>NUCLEOTIDE SEQUENCE [LARGE SCALE GENOMIC DNA]</scope>
    <source>
        <strain evidence="4 5">H72</strain>
    </source>
</reference>
<evidence type="ECO:0000256" key="1">
    <source>
        <dbReference type="ARBA" id="ARBA00005791"/>
    </source>
</evidence>
<dbReference type="InterPro" id="IPR012336">
    <property type="entry name" value="Thioredoxin-like_fold"/>
</dbReference>
<protein>
    <recommendedName>
        <fullName evidence="3">Thioredoxin domain-containing protein</fullName>
    </recommendedName>
</protein>
<dbReference type="SUPFAM" id="SSF52833">
    <property type="entry name" value="Thioredoxin-like"/>
    <property type="match status" value="1"/>
</dbReference>
<comment type="similarity">
    <text evidence="1">Belongs to the thioredoxin family. DsbA subfamily.</text>
</comment>
<feature type="domain" description="Thioredoxin" evidence="3">
    <location>
        <begin position="65"/>
        <end position="263"/>
    </location>
</feature>